<organism evidence="6">
    <name type="scientific">Angiostrongylus costaricensis</name>
    <name type="common">Nematode worm</name>
    <dbReference type="NCBI Taxonomy" id="334426"/>
    <lineage>
        <taxon>Eukaryota</taxon>
        <taxon>Metazoa</taxon>
        <taxon>Ecdysozoa</taxon>
        <taxon>Nematoda</taxon>
        <taxon>Chromadorea</taxon>
        <taxon>Rhabditida</taxon>
        <taxon>Rhabditina</taxon>
        <taxon>Rhabditomorpha</taxon>
        <taxon>Strongyloidea</taxon>
        <taxon>Metastrongylidae</taxon>
        <taxon>Angiostrongylus</taxon>
    </lineage>
</organism>
<dbReference type="PANTHER" id="PTHR44080:SF1">
    <property type="entry name" value="E3 UBIQUITIN-PROTEIN LIGASE COP1"/>
    <property type="match status" value="1"/>
</dbReference>
<dbReference type="Gene3D" id="2.130.10.10">
    <property type="entry name" value="YVTN repeat-like/Quinoprotein amine dehydrogenase"/>
    <property type="match status" value="1"/>
</dbReference>
<accession>A0A158PKU5</accession>
<dbReference type="PROSITE" id="PS50082">
    <property type="entry name" value="WD_REPEATS_2"/>
    <property type="match status" value="1"/>
</dbReference>
<evidence type="ECO:0000313" key="4">
    <source>
        <dbReference type="EMBL" id="VDM62122.1"/>
    </source>
</evidence>
<dbReference type="PROSITE" id="PS00678">
    <property type="entry name" value="WD_REPEATS_1"/>
    <property type="match status" value="1"/>
</dbReference>
<name>A0A158PKU5_ANGCS</name>
<keyword evidence="2" id="KW-0677">Repeat</keyword>
<dbReference type="Proteomes" id="UP000267027">
    <property type="component" value="Unassembled WGS sequence"/>
</dbReference>
<protein>
    <submittedName>
        <fullName evidence="6">WD_REPEATS_REGION domain-containing protein</fullName>
    </submittedName>
</protein>
<evidence type="ECO:0000256" key="1">
    <source>
        <dbReference type="ARBA" id="ARBA00022574"/>
    </source>
</evidence>
<evidence type="ECO:0000256" key="3">
    <source>
        <dbReference type="PROSITE-ProRule" id="PRU00221"/>
    </source>
</evidence>
<dbReference type="PROSITE" id="PS50294">
    <property type="entry name" value="WD_REPEATS_REGION"/>
    <property type="match status" value="1"/>
</dbReference>
<dbReference type="InterPro" id="IPR036322">
    <property type="entry name" value="WD40_repeat_dom_sf"/>
</dbReference>
<reference evidence="4 5" key="2">
    <citation type="submission" date="2018-11" db="EMBL/GenBank/DDBJ databases">
        <authorList>
            <consortium name="Pathogen Informatics"/>
        </authorList>
    </citation>
    <scope>NUCLEOTIDE SEQUENCE [LARGE SCALE GENOMIC DNA]</scope>
    <source>
        <strain evidence="4 5">Costa Rica</strain>
    </source>
</reference>
<keyword evidence="1 3" id="KW-0853">WD repeat</keyword>
<dbReference type="PANTHER" id="PTHR44080">
    <property type="entry name" value="E3 UBIQUITIN-PROTEIN LIGASE COP1"/>
    <property type="match status" value="1"/>
</dbReference>
<keyword evidence="5" id="KW-1185">Reference proteome</keyword>
<dbReference type="SMART" id="SM00320">
    <property type="entry name" value="WD40"/>
    <property type="match status" value="2"/>
</dbReference>
<feature type="repeat" description="WD" evidence="3">
    <location>
        <begin position="50"/>
        <end position="90"/>
    </location>
</feature>
<evidence type="ECO:0000313" key="5">
    <source>
        <dbReference type="Proteomes" id="UP000267027"/>
    </source>
</evidence>
<dbReference type="SUPFAM" id="SSF50978">
    <property type="entry name" value="WD40 repeat-like"/>
    <property type="match status" value="1"/>
</dbReference>
<dbReference type="GO" id="GO:0043161">
    <property type="term" value="P:proteasome-mediated ubiquitin-dependent protein catabolic process"/>
    <property type="evidence" value="ECO:0007669"/>
    <property type="project" value="TreeGrafter"/>
</dbReference>
<dbReference type="AlphaFoldDB" id="A0A158PKU5"/>
<gene>
    <name evidence="4" type="ORF">ACOC_LOCUS10537</name>
</gene>
<dbReference type="GO" id="GO:0061630">
    <property type="term" value="F:ubiquitin protein ligase activity"/>
    <property type="evidence" value="ECO:0007669"/>
    <property type="project" value="InterPro"/>
</dbReference>
<proteinExistence type="predicted"/>
<dbReference type="InterPro" id="IPR015943">
    <property type="entry name" value="WD40/YVTN_repeat-like_dom_sf"/>
</dbReference>
<dbReference type="InterPro" id="IPR019775">
    <property type="entry name" value="WD40_repeat_CS"/>
</dbReference>
<dbReference type="EMBL" id="UYYA01004494">
    <property type="protein sequence ID" value="VDM62122.1"/>
    <property type="molecule type" value="Genomic_DNA"/>
</dbReference>
<evidence type="ECO:0000313" key="6">
    <source>
        <dbReference type="WBParaSite" id="ACOC_0001053601-mRNA-1"/>
    </source>
</evidence>
<dbReference type="InterPro" id="IPR042755">
    <property type="entry name" value="COP1"/>
</dbReference>
<dbReference type="WBParaSite" id="ACOC_0001053601-mRNA-1">
    <property type="protein sequence ID" value="ACOC_0001053601-mRNA-1"/>
    <property type="gene ID" value="ACOC_0001053601"/>
</dbReference>
<dbReference type="STRING" id="334426.A0A158PKU5"/>
<reference evidence="6" key="1">
    <citation type="submission" date="2016-04" db="UniProtKB">
        <authorList>
            <consortium name="WormBaseParasite"/>
        </authorList>
    </citation>
    <scope>IDENTIFICATION</scope>
</reference>
<sequence length="130" mass="14540">MANSVMTVKPHFVVCAVNFGFSRHEIAVGSSDRSVYLYDLRQPIRPVSVFVGHRQAVSYVRYLNSHEIVSASTDNHLRIWNTQSGTCSRLLYGHKNTKNFVGLSSCGNHIITGTWCVVHVVTCCFIVPLK</sequence>
<dbReference type="Pfam" id="PF00400">
    <property type="entry name" value="WD40"/>
    <property type="match status" value="2"/>
</dbReference>
<dbReference type="InterPro" id="IPR001680">
    <property type="entry name" value="WD40_rpt"/>
</dbReference>
<evidence type="ECO:0000256" key="2">
    <source>
        <dbReference type="ARBA" id="ARBA00022737"/>
    </source>
</evidence>
<dbReference type="OrthoDB" id="273771at2759"/>